<dbReference type="Proteomes" id="UP000007796">
    <property type="component" value="Unassembled WGS sequence"/>
</dbReference>
<comment type="subcellular location">
    <subcellularLocation>
        <location evidence="10">Mitochondrion inner membrane</location>
        <topology evidence="10">Multi-pass membrane protein</topology>
    </subcellularLocation>
</comment>
<keyword evidence="14" id="KW-1185">Reference proteome</keyword>
<feature type="region of interest" description="Disordered" evidence="12">
    <location>
        <begin position="88"/>
        <end position="189"/>
    </location>
</feature>
<evidence type="ECO:0000256" key="4">
    <source>
        <dbReference type="ARBA" id="ARBA00022946"/>
    </source>
</evidence>
<dbReference type="Pfam" id="PF05546">
    <property type="entry name" value="She9_MDM33"/>
    <property type="match status" value="1"/>
</dbReference>
<evidence type="ECO:0000256" key="2">
    <source>
        <dbReference type="ARBA" id="ARBA00022692"/>
    </source>
</evidence>
<name>F0X841_GROCL</name>
<evidence type="ECO:0000256" key="11">
    <source>
        <dbReference type="SAM" id="Coils"/>
    </source>
</evidence>
<keyword evidence="6 11" id="KW-0175">Coiled coil</keyword>
<evidence type="ECO:0000256" key="6">
    <source>
        <dbReference type="ARBA" id="ARBA00023054"/>
    </source>
</evidence>
<keyword evidence="7 10" id="KW-0496">Mitochondrion</keyword>
<comment type="subunit">
    <text evidence="10">Homooligomer.</text>
</comment>
<dbReference type="EMBL" id="GL629735">
    <property type="protein sequence ID" value="EFX05731.1"/>
    <property type="molecule type" value="Genomic_DNA"/>
</dbReference>
<protein>
    <recommendedName>
        <fullName evidence="10">Sensitive to high expression protein 9, mitochondrial</fullName>
    </recommendedName>
</protein>
<evidence type="ECO:0000256" key="10">
    <source>
        <dbReference type="RuleBase" id="RU364128"/>
    </source>
</evidence>
<dbReference type="PANTHER" id="PTHR31961:SF3">
    <property type="entry name" value="SENSITIVE TO HIGH EXPRESSION PROTEIN 9, MITOCHONDRIAL"/>
    <property type="match status" value="1"/>
</dbReference>
<keyword evidence="8 10" id="KW-0472">Membrane</keyword>
<dbReference type="HOGENOM" id="CLU_025632_1_0_1"/>
<evidence type="ECO:0000256" key="5">
    <source>
        <dbReference type="ARBA" id="ARBA00022989"/>
    </source>
</evidence>
<keyword evidence="2 10" id="KW-0812">Transmembrane</keyword>
<reference evidence="13 14" key="1">
    <citation type="journal article" date="2011" name="Proc. Natl. Acad. Sci. U.S.A.">
        <title>Genome and transcriptome analyses of the mountain pine beetle-fungal symbiont Grosmannia clavigera, a lodgepole pine pathogen.</title>
        <authorList>
            <person name="DiGuistini S."/>
            <person name="Wang Y."/>
            <person name="Liao N.Y."/>
            <person name="Taylor G."/>
            <person name="Tanguay P."/>
            <person name="Feau N."/>
            <person name="Henrissat B."/>
            <person name="Chan S.K."/>
            <person name="Hesse-Orce U."/>
            <person name="Alamouti S.M."/>
            <person name="Tsui C.K.M."/>
            <person name="Docking R.T."/>
            <person name="Levasseur A."/>
            <person name="Haridas S."/>
            <person name="Robertson G."/>
            <person name="Birol I."/>
            <person name="Holt R.A."/>
            <person name="Marra M.A."/>
            <person name="Hamelin R.C."/>
            <person name="Hirst M."/>
            <person name="Jones S.J.M."/>
            <person name="Bohlmann J."/>
            <person name="Breuil C."/>
        </authorList>
    </citation>
    <scope>NUCLEOTIDE SEQUENCE [LARGE SCALE GENOMIC DNA]</scope>
    <source>
        <strain evidence="14">kw1407 / UAMH 11150</strain>
    </source>
</reference>
<feature type="transmembrane region" description="Helical" evidence="10">
    <location>
        <begin position="348"/>
        <end position="368"/>
    </location>
</feature>
<comment type="function">
    <text evidence="9">Required for the maintenance of the structure of the mitochondrial inner membrane. Involved in mitochondrial morphology. Causes growth arrest when highly overexpressed.</text>
</comment>
<keyword evidence="3 10" id="KW-0999">Mitochondrion inner membrane</keyword>
<evidence type="ECO:0000256" key="7">
    <source>
        <dbReference type="ARBA" id="ARBA00023128"/>
    </source>
</evidence>
<evidence type="ECO:0000256" key="1">
    <source>
        <dbReference type="ARBA" id="ARBA00007472"/>
    </source>
</evidence>
<evidence type="ECO:0000256" key="12">
    <source>
        <dbReference type="SAM" id="MobiDB-lite"/>
    </source>
</evidence>
<keyword evidence="5 10" id="KW-1133">Transmembrane helix</keyword>
<dbReference type="GeneID" id="25976941"/>
<dbReference type="GO" id="GO:0007007">
    <property type="term" value="P:inner mitochondrial membrane organization"/>
    <property type="evidence" value="ECO:0007669"/>
    <property type="project" value="TreeGrafter"/>
</dbReference>
<keyword evidence="4 10" id="KW-0809">Transit peptide</keyword>
<feature type="transmembrane region" description="Helical" evidence="10">
    <location>
        <begin position="526"/>
        <end position="549"/>
    </location>
</feature>
<organism evidence="14">
    <name type="scientific">Grosmannia clavigera (strain kw1407 / UAMH 11150)</name>
    <name type="common">Blue stain fungus</name>
    <name type="synonym">Graphiocladiella clavigera</name>
    <dbReference type="NCBI Taxonomy" id="655863"/>
    <lineage>
        <taxon>Eukaryota</taxon>
        <taxon>Fungi</taxon>
        <taxon>Dikarya</taxon>
        <taxon>Ascomycota</taxon>
        <taxon>Pezizomycotina</taxon>
        <taxon>Sordariomycetes</taxon>
        <taxon>Sordariomycetidae</taxon>
        <taxon>Ophiostomatales</taxon>
        <taxon>Ophiostomataceae</taxon>
        <taxon>Leptographium</taxon>
    </lineage>
</organism>
<sequence length="552" mass="60721">MAGPAAAWWGAGPSGTASRSWMTAVAAVARPNIRRRPMLSGGTSTKSGMVARTGCGAVYRWQAFGTVSMPPRQPWSRRPCPDCGAVTRGHGYRSYSSLPPRLPGDGSTEKQKQQQQQQYPPLPFPLPSFAMPSPAEPVESKAAETEAKAEAVQTEVVDESSRDKEASPRAESSLPRNDDTLVTDAELPSVAESGRTRLGAQFSRVMDELQGRVLVASQTLNDLTGYSAIEQIKARNAELESELAAAQTDLHVARREYQAVNERRAGTQREVTTLLARKDTWAPADLERFTGLYRHDHELEAAAGRAVERLQEAEATESRLSAAVTAGILKRYHEEQVWSDRIRRQSTWGTWGLMMVNVLLFIVLQFFAEPWRRSRLMRSIAEAESSVLDDVRHQLADVQNSLAGVLHDIRQRSDTIPDAPSSASVSLPVDAAAPVLTEALASTVPLEKARDVSRDDIPATYSLAHLRLIFQRFQLPQLPQLSLPVWLSSWDHAKLIAAQAVDVARWEAWVADLCSERTVYLRQRDVSLIAAQSAAAGASFVGFIALLVWRLS</sequence>
<dbReference type="eggNOG" id="ENOG502QQ1E">
    <property type="taxonomic scope" value="Eukaryota"/>
</dbReference>
<dbReference type="RefSeq" id="XP_014175213.1">
    <property type="nucleotide sequence ID" value="XM_014319738.1"/>
</dbReference>
<evidence type="ECO:0000256" key="8">
    <source>
        <dbReference type="ARBA" id="ARBA00023136"/>
    </source>
</evidence>
<dbReference type="AlphaFoldDB" id="F0X841"/>
<evidence type="ECO:0000313" key="14">
    <source>
        <dbReference type="Proteomes" id="UP000007796"/>
    </source>
</evidence>
<proteinExistence type="inferred from homology"/>
<feature type="coiled-coil region" evidence="11">
    <location>
        <begin position="229"/>
        <end position="270"/>
    </location>
</feature>
<dbReference type="OrthoDB" id="5595506at2759"/>
<gene>
    <name evidence="13" type="ORF">CMQ_3800</name>
</gene>
<evidence type="ECO:0000256" key="3">
    <source>
        <dbReference type="ARBA" id="ARBA00022792"/>
    </source>
</evidence>
<evidence type="ECO:0000256" key="9">
    <source>
        <dbReference type="ARBA" id="ARBA00024807"/>
    </source>
</evidence>
<evidence type="ECO:0000313" key="13">
    <source>
        <dbReference type="EMBL" id="EFX05731.1"/>
    </source>
</evidence>
<dbReference type="InParanoid" id="F0X841"/>
<feature type="compositionally biased region" description="Basic and acidic residues" evidence="12">
    <location>
        <begin position="159"/>
        <end position="168"/>
    </location>
</feature>
<dbReference type="GO" id="GO:0005743">
    <property type="term" value="C:mitochondrial inner membrane"/>
    <property type="evidence" value="ECO:0007669"/>
    <property type="project" value="UniProtKB-SubCell"/>
</dbReference>
<feature type="compositionally biased region" description="Basic and acidic residues" evidence="12">
    <location>
        <begin position="138"/>
        <end position="149"/>
    </location>
</feature>
<dbReference type="PANTHER" id="PTHR31961">
    <property type="entry name" value="SENSITIVE TO HIGH EXPRESSION PROTEIN 9, MITOCHONDRIAL"/>
    <property type="match status" value="1"/>
</dbReference>
<dbReference type="InterPro" id="IPR008839">
    <property type="entry name" value="MDM33_fungi"/>
</dbReference>
<comment type="similarity">
    <text evidence="1 10">Belongs to the SHE9 family.</text>
</comment>
<accession>F0X841</accession>